<dbReference type="EMBL" id="CP001659">
    <property type="protein sequence ID" value="ACT33654.1"/>
    <property type="molecule type" value="Genomic_DNA"/>
</dbReference>
<organism evidence="1 2">
    <name type="scientific">Clostridium botulinum D str. 1873</name>
    <dbReference type="NCBI Taxonomy" id="592027"/>
    <lineage>
        <taxon>Bacteria</taxon>
        <taxon>Bacillati</taxon>
        <taxon>Bacillota</taxon>
        <taxon>Clostridia</taxon>
        <taxon>Eubacteriales</taxon>
        <taxon>Clostridiaceae</taxon>
        <taxon>Clostridium</taxon>
    </lineage>
</organism>
<accession>A0A9N7FYS4</accession>
<dbReference type="Proteomes" id="UP000006160">
    <property type="component" value="Plasmid pCLG1"/>
</dbReference>
<gene>
    <name evidence="1" type="ORF">CLG_0054</name>
</gene>
<reference evidence="1 2" key="1">
    <citation type="submission" date="2009-06" db="EMBL/GenBank/DDBJ databases">
        <authorList>
            <person name="Shrivastava S."/>
            <person name="Brinkac L.B."/>
            <person name="Brown J.L."/>
            <person name="Bruce D.B."/>
            <person name="Detter C."/>
            <person name="Green L.D."/>
            <person name="Munk C.A."/>
            <person name="Rogers Y.C."/>
            <person name="Tapia R."/>
            <person name="Saunders E.S."/>
            <person name="Sims D.R."/>
            <person name="Smith L.A."/>
            <person name="Smith T.J."/>
            <person name="Sutton G."/>
            <person name="Brettin T."/>
        </authorList>
    </citation>
    <scope>NUCLEOTIDE SEQUENCE [LARGE SCALE GENOMIC DNA]</scope>
    <source>
        <strain evidence="2">D str. 1873</strain>
        <plasmid evidence="1 2">pCLG1</plasmid>
    </source>
</reference>
<proteinExistence type="predicted"/>
<protein>
    <submittedName>
        <fullName evidence="1">Uncharacterized protein</fullName>
    </submittedName>
</protein>
<geneLocation type="plasmid" evidence="1 2">
    <name>pCLG1</name>
</geneLocation>
<sequence>MMKNLNCCCYCNNLCRYDPMNYIRFKNFIDLRVKCILQYSVFDDTVTKEVVLNKGEFKRYNLPGVASNICLNILNISSPMTKLIYHDCVSGNENILYEIYNTPENPLCMKIILIN</sequence>
<name>A0A9N7FYS4_CLOBO</name>
<keyword evidence="1" id="KW-0614">Plasmid</keyword>
<dbReference type="AlphaFoldDB" id="A0A9N7FYS4"/>
<evidence type="ECO:0000313" key="2">
    <source>
        <dbReference type="Proteomes" id="UP000006160"/>
    </source>
</evidence>
<evidence type="ECO:0000313" key="1">
    <source>
        <dbReference type="EMBL" id="ACT33654.1"/>
    </source>
</evidence>